<accession>A0AAF0ZAT9</accession>
<protein>
    <submittedName>
        <fullName evidence="1">Uncharacterized protein</fullName>
    </submittedName>
</protein>
<name>A0AAF0ZAT9_9CHRO</name>
<gene>
    <name evidence="1" type="ORF">SAY89_17340</name>
</gene>
<reference evidence="1" key="1">
    <citation type="submission" date="2023-11" db="EMBL/GenBank/DDBJ databases">
        <title>Genome sequence of Cyanobacterium aponinum BCRC AL20115.</title>
        <authorList>
            <person name="Chang H.-Y."/>
            <person name="Lin K.-M."/>
            <person name="Hsueh H.-T."/>
            <person name="Chu H.-A."/>
            <person name="Kuo C.-H."/>
        </authorList>
    </citation>
    <scope>NUCLEOTIDE SEQUENCE</scope>
    <source>
        <strain evidence="1">AL20115</strain>
    </source>
</reference>
<dbReference type="EMBL" id="CP138348">
    <property type="protein sequence ID" value="WPF88533.1"/>
    <property type="molecule type" value="Genomic_DNA"/>
</dbReference>
<sequence>MMSNFLLTKIIISIINKYGSLTARRVNYWLGKGFGWQVAGLTVK</sequence>
<evidence type="ECO:0000313" key="1">
    <source>
        <dbReference type="EMBL" id="WPF88533.1"/>
    </source>
</evidence>
<dbReference type="AlphaFoldDB" id="A0AAF0ZAT9"/>
<dbReference type="RefSeq" id="WP_277422489.1">
    <property type="nucleotide sequence ID" value="NZ_CP138348.1"/>
</dbReference>
<organism evidence="1">
    <name type="scientific">Cyanobacterium aponinum AL20115</name>
    <dbReference type="NCBI Taxonomy" id="3090662"/>
    <lineage>
        <taxon>Bacteria</taxon>
        <taxon>Bacillati</taxon>
        <taxon>Cyanobacteriota</taxon>
        <taxon>Cyanophyceae</taxon>
        <taxon>Oscillatoriophycideae</taxon>
        <taxon>Chroococcales</taxon>
        <taxon>Geminocystaceae</taxon>
        <taxon>Cyanobacterium</taxon>
    </lineage>
</organism>
<proteinExistence type="predicted"/>